<sequence>MPDSERPASPESIVEEGPSTIINVPLGLPLAAIPTIDQRLITSYRTPSPKERFDHEFLQKKFLYLTSNQSQRDHSFTLTELRRKNECYRLGKQAFGRVAIELSMSRNQARRFFKHELGLLNQALTEVYVYDEQNGDPVLYGIDRLLMSKLTSALSTRRHAASDDFYRRCEVLPEYPVWAERGNFNEFLELNEFEIASTMFRDEVERFLRYLTNYHTYPAAEDHEKYEFQPTEESSPLLELKGKDIADRRNEPEGITIKATGPNVLPAQFRDRTAPPHMTQPGVGHAAAMTRQPWYTSQNESQHMGGSVSAGPSFWGNKATFQSSGMKDSLVTQPILAHCGILPGI</sequence>
<reference evidence="1" key="1">
    <citation type="submission" date="2023-03" db="EMBL/GenBank/DDBJ databases">
        <title>Massive genome expansion in bonnet fungi (Mycena s.s.) driven by repeated elements and novel gene families across ecological guilds.</title>
        <authorList>
            <consortium name="Lawrence Berkeley National Laboratory"/>
            <person name="Harder C.B."/>
            <person name="Miyauchi S."/>
            <person name="Viragh M."/>
            <person name="Kuo A."/>
            <person name="Thoen E."/>
            <person name="Andreopoulos B."/>
            <person name="Lu D."/>
            <person name="Skrede I."/>
            <person name="Drula E."/>
            <person name="Henrissat B."/>
            <person name="Morin E."/>
            <person name="Kohler A."/>
            <person name="Barry K."/>
            <person name="LaButti K."/>
            <person name="Morin E."/>
            <person name="Salamov A."/>
            <person name="Lipzen A."/>
            <person name="Mereny Z."/>
            <person name="Hegedus B."/>
            <person name="Baldrian P."/>
            <person name="Stursova M."/>
            <person name="Weitz H."/>
            <person name="Taylor A."/>
            <person name="Grigoriev I.V."/>
            <person name="Nagy L.G."/>
            <person name="Martin F."/>
            <person name="Kauserud H."/>
        </authorList>
    </citation>
    <scope>NUCLEOTIDE SEQUENCE</scope>
    <source>
        <strain evidence="1">CBHHK188m</strain>
    </source>
</reference>
<proteinExistence type="predicted"/>
<accession>A0AAD7NMH9</accession>
<dbReference type="Proteomes" id="UP001215280">
    <property type="component" value="Unassembled WGS sequence"/>
</dbReference>
<organism evidence="1 2">
    <name type="scientific">Mycena maculata</name>
    <dbReference type="NCBI Taxonomy" id="230809"/>
    <lineage>
        <taxon>Eukaryota</taxon>
        <taxon>Fungi</taxon>
        <taxon>Dikarya</taxon>
        <taxon>Basidiomycota</taxon>
        <taxon>Agaricomycotina</taxon>
        <taxon>Agaricomycetes</taxon>
        <taxon>Agaricomycetidae</taxon>
        <taxon>Agaricales</taxon>
        <taxon>Marasmiineae</taxon>
        <taxon>Mycenaceae</taxon>
        <taxon>Mycena</taxon>
    </lineage>
</organism>
<comment type="caution">
    <text evidence="1">The sequence shown here is derived from an EMBL/GenBank/DDBJ whole genome shotgun (WGS) entry which is preliminary data.</text>
</comment>
<evidence type="ECO:0000313" key="2">
    <source>
        <dbReference type="Proteomes" id="UP001215280"/>
    </source>
</evidence>
<evidence type="ECO:0000313" key="1">
    <source>
        <dbReference type="EMBL" id="KAJ7767501.1"/>
    </source>
</evidence>
<name>A0AAD7NMH9_9AGAR</name>
<keyword evidence="2" id="KW-1185">Reference proteome</keyword>
<protein>
    <submittedName>
        <fullName evidence="1">Uncharacterized protein</fullName>
    </submittedName>
</protein>
<dbReference type="EMBL" id="JARJLG010000030">
    <property type="protein sequence ID" value="KAJ7767501.1"/>
    <property type="molecule type" value="Genomic_DNA"/>
</dbReference>
<gene>
    <name evidence="1" type="ORF">DFH07DRAFT_769598</name>
</gene>
<dbReference type="AlphaFoldDB" id="A0AAD7NMH9"/>